<keyword evidence="3" id="KW-0235">DNA replication</keyword>
<evidence type="ECO:0000313" key="8">
    <source>
        <dbReference type="EMBL" id="KPI38286.1"/>
    </source>
</evidence>
<evidence type="ECO:0000256" key="4">
    <source>
        <dbReference type="ARBA" id="ARBA00023125"/>
    </source>
</evidence>
<dbReference type="GeneID" id="28732876"/>
<name>A0A0N1NZ96_9EURO</name>
<dbReference type="Proteomes" id="UP000038010">
    <property type="component" value="Unassembled WGS sequence"/>
</dbReference>
<dbReference type="GO" id="GO:0005664">
    <property type="term" value="C:nuclear origin of replication recognition complex"/>
    <property type="evidence" value="ECO:0007669"/>
    <property type="project" value="InterPro"/>
</dbReference>
<comment type="caution">
    <text evidence="8">The sequence shown here is derived from an EMBL/GenBank/DDBJ whole genome shotgun (WGS) entry which is preliminary data.</text>
</comment>
<feature type="compositionally biased region" description="Polar residues" evidence="6">
    <location>
        <begin position="165"/>
        <end position="180"/>
    </location>
</feature>
<organism evidence="8 9">
    <name type="scientific">Cyphellophora attinorum</name>
    <dbReference type="NCBI Taxonomy" id="1664694"/>
    <lineage>
        <taxon>Eukaryota</taxon>
        <taxon>Fungi</taxon>
        <taxon>Dikarya</taxon>
        <taxon>Ascomycota</taxon>
        <taxon>Pezizomycotina</taxon>
        <taxon>Eurotiomycetes</taxon>
        <taxon>Chaetothyriomycetidae</taxon>
        <taxon>Chaetothyriales</taxon>
        <taxon>Cyphellophoraceae</taxon>
        <taxon>Cyphellophora</taxon>
    </lineage>
</organism>
<dbReference type="STRING" id="1664694.A0A0N1NZ96"/>
<comment type="similarity">
    <text evidence="2">Belongs to the ORC6 family.</text>
</comment>
<evidence type="ECO:0000256" key="1">
    <source>
        <dbReference type="ARBA" id="ARBA00004123"/>
    </source>
</evidence>
<dbReference type="EMBL" id="LFJN01000019">
    <property type="protein sequence ID" value="KPI38286.1"/>
    <property type="molecule type" value="Genomic_DNA"/>
</dbReference>
<evidence type="ECO:0000256" key="2">
    <source>
        <dbReference type="ARBA" id="ARBA00010840"/>
    </source>
</evidence>
<dbReference type="InterPro" id="IPR008721">
    <property type="entry name" value="ORC6_cyclin_first"/>
</dbReference>
<dbReference type="VEuPathDB" id="FungiDB:AB675_12092"/>
<sequence>MAPSNPTTAPLLSLLPSYNLTTLPPRLTALAASLLTQSRQRAPQLKPEEEIARPYACAEIAVDRLREALRLPPKKTGKARGGGGPPCKPAVYRKLLGFLEGVLEREVVTPKSTSKRKRAVIVVEPSANGEGDNDEGEEVATPSKRAKTSTTAATATPTKVRTPISKPTLSASKPTSSFSGRISTYKPTIPHAEAPAHIMPTIRKLTKHYNTSPMAPHIYTGVCVLLRLANIWPPSPNTEDVLREDFHASTTALVVALYLLVLTRMQKGQLKTKTFNAVEYDFGLDQKANREGWAKGQDWWDSVPEATLNVGVNGMGGADGDDIEMEADDEEDLVMLSDNEAEVEEVAAVGVTKRKIEVGLEVEDPEDVLLPGLGTMMQDALDWNSEDRKRAFESWKKGIMKRLENMGSNAAANRASAGKKKATPSRRANAVVAH</sequence>
<gene>
    <name evidence="8" type="ORF">AB675_12092</name>
</gene>
<feature type="compositionally biased region" description="Low complexity" evidence="6">
    <location>
        <begin position="140"/>
        <end position="163"/>
    </location>
</feature>
<protein>
    <recommendedName>
        <fullName evidence="7">ORC6 first cyclin-like domain-containing protein</fullName>
    </recommendedName>
</protein>
<dbReference type="Pfam" id="PF05460">
    <property type="entry name" value="ORC6"/>
    <property type="match status" value="1"/>
</dbReference>
<reference evidence="8 9" key="1">
    <citation type="submission" date="2015-06" db="EMBL/GenBank/DDBJ databases">
        <title>Draft genome of the ant-associated black yeast Phialophora attae CBS 131958.</title>
        <authorList>
            <person name="Moreno L.F."/>
            <person name="Stielow B.J."/>
            <person name="de Hoog S."/>
            <person name="Vicente V.A."/>
            <person name="Weiss V.A."/>
            <person name="de Vries M."/>
            <person name="Cruz L.M."/>
            <person name="Souza E.M."/>
        </authorList>
    </citation>
    <scope>NUCLEOTIDE SEQUENCE [LARGE SCALE GENOMIC DNA]</scope>
    <source>
        <strain evidence="8 9">CBS 131958</strain>
    </source>
</reference>
<feature type="compositionally biased region" description="Low complexity" evidence="6">
    <location>
        <begin position="407"/>
        <end position="416"/>
    </location>
</feature>
<feature type="region of interest" description="Disordered" evidence="6">
    <location>
        <begin position="406"/>
        <end position="434"/>
    </location>
</feature>
<keyword evidence="5" id="KW-0539">Nucleus</keyword>
<dbReference type="RefSeq" id="XP_017998249.1">
    <property type="nucleotide sequence ID" value="XM_018140995.1"/>
</dbReference>
<dbReference type="AlphaFoldDB" id="A0A0N1NZ96"/>
<proteinExistence type="inferred from homology"/>
<dbReference type="OrthoDB" id="5367324at2759"/>
<evidence type="ECO:0000256" key="3">
    <source>
        <dbReference type="ARBA" id="ARBA00022705"/>
    </source>
</evidence>
<evidence type="ECO:0000313" key="9">
    <source>
        <dbReference type="Proteomes" id="UP000038010"/>
    </source>
</evidence>
<evidence type="ECO:0000256" key="6">
    <source>
        <dbReference type="SAM" id="MobiDB-lite"/>
    </source>
</evidence>
<evidence type="ECO:0000259" key="7">
    <source>
        <dbReference type="Pfam" id="PF05460"/>
    </source>
</evidence>
<keyword evidence="4" id="KW-0238">DNA-binding</keyword>
<feature type="region of interest" description="Disordered" evidence="6">
    <location>
        <begin position="125"/>
        <end position="180"/>
    </location>
</feature>
<feature type="domain" description="ORC6 first cyclin-like" evidence="7">
    <location>
        <begin position="12"/>
        <end position="104"/>
    </location>
</feature>
<dbReference type="GO" id="GO:0006260">
    <property type="term" value="P:DNA replication"/>
    <property type="evidence" value="ECO:0007669"/>
    <property type="project" value="UniProtKB-KW"/>
</dbReference>
<accession>A0A0N1NZ96</accession>
<evidence type="ECO:0000256" key="5">
    <source>
        <dbReference type="ARBA" id="ARBA00023242"/>
    </source>
</evidence>
<dbReference type="GO" id="GO:0003677">
    <property type="term" value="F:DNA binding"/>
    <property type="evidence" value="ECO:0007669"/>
    <property type="project" value="UniProtKB-KW"/>
</dbReference>
<keyword evidence="9" id="KW-1185">Reference proteome</keyword>
<comment type="subcellular location">
    <subcellularLocation>
        <location evidence="1">Nucleus</location>
    </subcellularLocation>
</comment>